<dbReference type="EMBL" id="JBHTCS010000009">
    <property type="protein sequence ID" value="MFC7447344.1"/>
    <property type="molecule type" value="Genomic_DNA"/>
</dbReference>
<evidence type="ECO:0000313" key="10">
    <source>
        <dbReference type="Proteomes" id="UP001596484"/>
    </source>
</evidence>
<dbReference type="RefSeq" id="WP_378402353.1">
    <property type="nucleotide sequence ID" value="NZ_JBHTCS010000009.1"/>
</dbReference>
<evidence type="ECO:0000256" key="3">
    <source>
        <dbReference type="ARBA" id="ARBA00022475"/>
    </source>
</evidence>
<keyword evidence="10" id="KW-1185">Reference proteome</keyword>
<keyword evidence="4 8" id="KW-0812">Transmembrane</keyword>
<comment type="caution">
    <text evidence="9">The sequence shown here is derived from an EMBL/GenBank/DDBJ whole genome shotgun (WGS) entry which is preliminary data.</text>
</comment>
<proteinExistence type="inferred from homology"/>
<dbReference type="Proteomes" id="UP001596484">
    <property type="component" value="Unassembled WGS sequence"/>
</dbReference>
<accession>A0ABW2RV11</accession>
<dbReference type="Pfam" id="PF07681">
    <property type="entry name" value="DoxX"/>
    <property type="match status" value="1"/>
</dbReference>
<dbReference type="InterPro" id="IPR032808">
    <property type="entry name" value="DoxX"/>
</dbReference>
<gene>
    <name evidence="9" type="ORF">ACFQS9_05500</name>
</gene>
<comment type="subcellular location">
    <subcellularLocation>
        <location evidence="1">Cell membrane</location>
        <topology evidence="1">Multi-pass membrane protein</topology>
    </subcellularLocation>
</comment>
<reference evidence="10" key="1">
    <citation type="journal article" date="2019" name="Int. J. Syst. Evol. Microbiol.">
        <title>The Global Catalogue of Microorganisms (GCM) 10K type strain sequencing project: providing services to taxonomists for standard genome sequencing and annotation.</title>
        <authorList>
            <consortium name="The Broad Institute Genomics Platform"/>
            <consortium name="The Broad Institute Genome Sequencing Center for Infectious Disease"/>
            <person name="Wu L."/>
            <person name="Ma J."/>
        </authorList>
    </citation>
    <scope>NUCLEOTIDE SEQUENCE [LARGE SCALE GENOMIC DNA]</scope>
    <source>
        <strain evidence="10">ICMP 19430</strain>
    </source>
</reference>
<keyword evidence="5 8" id="KW-1133">Transmembrane helix</keyword>
<evidence type="ECO:0000256" key="1">
    <source>
        <dbReference type="ARBA" id="ARBA00004651"/>
    </source>
</evidence>
<feature type="transmembrane region" description="Helical" evidence="8">
    <location>
        <begin position="245"/>
        <end position="265"/>
    </location>
</feature>
<feature type="transmembrane region" description="Helical" evidence="8">
    <location>
        <begin position="179"/>
        <end position="198"/>
    </location>
</feature>
<evidence type="ECO:0000256" key="4">
    <source>
        <dbReference type="ARBA" id="ARBA00022692"/>
    </source>
</evidence>
<evidence type="ECO:0000313" key="9">
    <source>
        <dbReference type="EMBL" id="MFC7447344.1"/>
    </source>
</evidence>
<feature type="region of interest" description="Disordered" evidence="7">
    <location>
        <begin position="1"/>
        <end position="40"/>
    </location>
</feature>
<evidence type="ECO:0000256" key="8">
    <source>
        <dbReference type="SAM" id="Phobius"/>
    </source>
</evidence>
<evidence type="ECO:0000256" key="6">
    <source>
        <dbReference type="ARBA" id="ARBA00023136"/>
    </source>
</evidence>
<comment type="similarity">
    <text evidence="2">Belongs to the DoxX family.</text>
</comment>
<dbReference type="PANTHER" id="PTHR33452">
    <property type="entry name" value="OXIDOREDUCTASE CATD-RELATED"/>
    <property type="match status" value="1"/>
</dbReference>
<dbReference type="InterPro" id="IPR051907">
    <property type="entry name" value="DoxX-like_oxidoreductase"/>
</dbReference>
<evidence type="ECO:0000256" key="5">
    <source>
        <dbReference type="ARBA" id="ARBA00022989"/>
    </source>
</evidence>
<evidence type="ECO:0000256" key="7">
    <source>
        <dbReference type="SAM" id="MobiDB-lite"/>
    </source>
</evidence>
<sequence>MTAKPQENPGRDGAEGTASSPFDLPTEQLPASFDGALPVSDDDLGLMPTEQIPTFRGASVDEVYPTEELRFSDSSEPVGASAFVSPVSQAMPETIAPETTSGRGTLDLGLLVLRLGLGTVVLFHGLQKLFGWWNGPGLEGFETTLSDAGFEQARLLAILGAVGEVTAGTLLIFGLATPLAGAAVLVVLINAWCVRQVAEPGLQFFAPSGVEHETMLVAAAVAVVLTGPGRFSVDGGRKWATRPHIGSFFALILGVAGGVCLWIFLNGANPLI</sequence>
<name>A0ABW2RV11_9NOCA</name>
<organism evidence="9 10">
    <name type="scientific">Rhodococcus daqingensis</name>
    <dbReference type="NCBI Taxonomy" id="2479363"/>
    <lineage>
        <taxon>Bacteria</taxon>
        <taxon>Bacillati</taxon>
        <taxon>Actinomycetota</taxon>
        <taxon>Actinomycetes</taxon>
        <taxon>Mycobacteriales</taxon>
        <taxon>Nocardiaceae</taxon>
        <taxon>Rhodococcus</taxon>
    </lineage>
</organism>
<keyword evidence="6 8" id="KW-0472">Membrane</keyword>
<dbReference type="PANTHER" id="PTHR33452:SF1">
    <property type="entry name" value="INNER MEMBRANE PROTEIN YPHA-RELATED"/>
    <property type="match status" value="1"/>
</dbReference>
<protein>
    <submittedName>
        <fullName evidence="9">DoxX family protein</fullName>
    </submittedName>
</protein>
<feature type="transmembrane region" description="Helical" evidence="8">
    <location>
        <begin position="214"/>
        <end position="233"/>
    </location>
</feature>
<keyword evidence="3" id="KW-1003">Cell membrane</keyword>
<evidence type="ECO:0000256" key="2">
    <source>
        <dbReference type="ARBA" id="ARBA00006679"/>
    </source>
</evidence>